<dbReference type="UCSC" id="F15D3.8">
    <property type="organism name" value="c. elegans"/>
</dbReference>
<protein>
    <submittedName>
        <fullName evidence="2">Protein containing ALS2cr12 (ALS2CR12) signature</fullName>
    </submittedName>
</protein>
<sequence length="296" mass="34932">MNKFNEEYRKMEEDAQRRHQELNRQSLENAAEMKDSRRKILNKEFEGAILIKQVEHETKQVEKKRENLEKGHKKEMRNMSADFRKKKNEIEMEQLKLAIGNRVENHNQRKVEEQLRNEQERFLKKLLKYHTTTGANRDLFGEFQKVLKPFNEMIGELQDIKLRCITDGDADNGYIEYEVDYVGQLRRSVYTEIDEFREYIADEKNISKEIGIACAIYVKKLERIADCKELNLLCDQLQAAIEGKNGEIIKTCEIFIDKFTQKFESISNGSTSDFHRLRLKAPERDIPSSSTLTIEN</sequence>
<name>O62174_CAEEL</name>
<dbReference type="PaxDb" id="6239-F15D3.8"/>
<proteinExistence type="predicted"/>
<dbReference type="SMR" id="O62174"/>
<evidence type="ECO:0000313" key="3">
    <source>
        <dbReference type="Proteomes" id="UP000001940"/>
    </source>
</evidence>
<dbReference type="KEGG" id="cel:CELE_F15D3.8"/>
<dbReference type="InParanoid" id="O62174"/>
<organism evidence="2 3">
    <name type="scientific">Caenorhabditis elegans</name>
    <dbReference type="NCBI Taxonomy" id="6239"/>
    <lineage>
        <taxon>Eukaryota</taxon>
        <taxon>Metazoa</taxon>
        <taxon>Ecdysozoa</taxon>
        <taxon>Nematoda</taxon>
        <taxon>Chromadorea</taxon>
        <taxon>Rhabditida</taxon>
        <taxon>Rhabditina</taxon>
        <taxon>Rhabditomorpha</taxon>
        <taxon>Rhabditoidea</taxon>
        <taxon>Rhabditidae</taxon>
        <taxon>Peloderinae</taxon>
        <taxon>Caenorhabditis</taxon>
    </lineage>
</organism>
<dbReference type="STRING" id="6239.F15D3.8.1"/>
<dbReference type="WormBase" id="F15D3.8">
    <property type="protein sequence ID" value="CE34479"/>
    <property type="gene ID" value="WBGene00008858"/>
    <property type="gene designation" value="pals-1"/>
</dbReference>
<dbReference type="PhylomeDB" id="O62174"/>
<evidence type="ECO:0000313" key="4">
    <source>
        <dbReference type="WormBase" id="F15D3.8"/>
    </source>
</evidence>
<gene>
    <name evidence="2 4" type="primary">pals-1</name>
    <name evidence="2" type="ORF">CELE_F15D3.8</name>
    <name evidence="4" type="ORF">F15D3.8</name>
</gene>
<dbReference type="GeneID" id="184528"/>
<dbReference type="RefSeq" id="NP_492954.2">
    <property type="nucleotide sequence ID" value="NM_060553.4"/>
</dbReference>
<evidence type="ECO:0000313" key="2">
    <source>
        <dbReference type="EMBL" id="CAB02957.2"/>
    </source>
</evidence>
<dbReference type="HOGENOM" id="CLU_940840_0_0_1"/>
<evidence type="ECO:0000256" key="1">
    <source>
        <dbReference type="SAM" id="MobiDB-lite"/>
    </source>
</evidence>
<dbReference type="AlphaFoldDB" id="O62174"/>
<keyword evidence="3" id="KW-1185">Reference proteome</keyword>
<feature type="region of interest" description="Disordered" evidence="1">
    <location>
        <begin position="1"/>
        <end position="36"/>
    </location>
</feature>
<dbReference type="CTD" id="184528"/>
<reference evidence="2 3" key="1">
    <citation type="journal article" date="1998" name="Science">
        <title>Genome sequence of the nematode C. elegans: a platform for investigating biology.</title>
        <authorList>
            <consortium name="The C. elegans sequencing consortium"/>
            <person name="Sulson J.E."/>
            <person name="Waterston R."/>
        </authorList>
    </citation>
    <scope>NUCLEOTIDE SEQUENCE [LARGE SCALE GENOMIC DNA]</scope>
    <source>
        <strain evidence="2 3">Bristol N2</strain>
    </source>
</reference>
<dbReference type="Bgee" id="WBGene00008858">
    <property type="expression patterns" value="Expressed in adult organism and 1 other cell type or tissue"/>
</dbReference>
<feature type="compositionally biased region" description="Basic and acidic residues" evidence="1">
    <location>
        <begin position="1"/>
        <end position="22"/>
    </location>
</feature>
<accession>O62174</accession>
<dbReference type="PIR" id="T20977">
    <property type="entry name" value="T20977"/>
</dbReference>
<dbReference type="EMBL" id="BX284601">
    <property type="protein sequence ID" value="CAB02957.2"/>
    <property type="molecule type" value="Genomic_DNA"/>
</dbReference>
<dbReference type="Proteomes" id="UP000001940">
    <property type="component" value="Chromosome I"/>
</dbReference>
<dbReference type="AGR" id="WB:WBGene00008858"/>